<dbReference type="GO" id="GO:0016887">
    <property type="term" value="F:ATP hydrolysis activity"/>
    <property type="evidence" value="ECO:0007669"/>
    <property type="project" value="InterPro"/>
</dbReference>
<dbReference type="InterPro" id="IPR001757">
    <property type="entry name" value="P_typ_ATPase"/>
</dbReference>
<dbReference type="VEuPathDB" id="FungiDB:CD36_52780"/>
<evidence type="ECO:0000256" key="11">
    <source>
        <dbReference type="ARBA" id="ARBA00023136"/>
    </source>
</evidence>
<feature type="domain" description="HMA" evidence="15">
    <location>
        <begin position="181"/>
        <end position="246"/>
    </location>
</feature>
<dbReference type="GeneID" id="8048454"/>
<dbReference type="Gene3D" id="3.30.70.100">
    <property type="match status" value="2"/>
</dbReference>
<dbReference type="SFLD" id="SFLDF00027">
    <property type="entry name" value="p-type_atpase"/>
    <property type="match status" value="1"/>
</dbReference>
<dbReference type="PROSITE" id="PS50846">
    <property type="entry name" value="HMA_2"/>
    <property type="match status" value="2"/>
</dbReference>
<dbReference type="RefSeq" id="XP_002420580.1">
    <property type="nucleotide sequence ID" value="XM_002420535.1"/>
</dbReference>
<dbReference type="InterPro" id="IPR018303">
    <property type="entry name" value="ATPase_P-typ_P_site"/>
</dbReference>
<dbReference type="SUPFAM" id="SSF81653">
    <property type="entry name" value="Calcium ATPase, transduction domain A"/>
    <property type="match status" value="1"/>
</dbReference>
<dbReference type="PROSITE" id="PS00154">
    <property type="entry name" value="ATPASE_E1_E2"/>
    <property type="match status" value="1"/>
</dbReference>
<feature type="domain" description="HMA" evidence="15">
    <location>
        <begin position="91"/>
        <end position="156"/>
    </location>
</feature>
<keyword evidence="6 13" id="KW-0479">Metal-binding</keyword>
<dbReference type="GO" id="GO:0030003">
    <property type="term" value="P:intracellular monoatomic cation homeostasis"/>
    <property type="evidence" value="ECO:0007669"/>
    <property type="project" value="UniProtKB-ARBA"/>
</dbReference>
<evidence type="ECO:0000256" key="10">
    <source>
        <dbReference type="ARBA" id="ARBA00022989"/>
    </source>
</evidence>
<dbReference type="FunFam" id="3.30.70.100:FF:000005">
    <property type="entry name" value="Copper-exporting P-type ATPase A"/>
    <property type="match status" value="1"/>
</dbReference>
<feature type="transmembrane region" description="Helical" evidence="13">
    <location>
        <begin position="1105"/>
        <end position="1126"/>
    </location>
</feature>
<evidence type="ECO:0000313" key="18">
    <source>
        <dbReference type="Proteomes" id="UP000002605"/>
    </source>
</evidence>
<evidence type="ECO:0000256" key="2">
    <source>
        <dbReference type="ARBA" id="ARBA00006024"/>
    </source>
</evidence>
<dbReference type="NCBIfam" id="TIGR01525">
    <property type="entry name" value="ATPase-IB_hvy"/>
    <property type="match status" value="1"/>
</dbReference>
<dbReference type="InterPro" id="IPR059000">
    <property type="entry name" value="ATPase_P-type_domA"/>
</dbReference>
<sequence>MPSSSSIFESNSNENNITVVLEILDLHTTKDITDITTILNKLFPKLISKDFHHQQLTIIYDSYDYDDISILNAISEIGFPVKILSSTAPQYKTTVNIQGMTCGACSASITEALEKTPGVYKASISLITENGLIIHSPKLSIENIITIIEDCGFDAQIESSKTKHTQSQSQSLPKTSQPQRFKTTIGIIGMTCGACSASITNVIEKLPGVENVSVSLITEEASIIHDSTITIQQLKQTIEDCGFTATFTKSINLNQYSSNNNNNEDDSNEQVTLKIVGVNHTTDLIGLRYNIEAYLRSISGIQKFDLTLRGMNASSDIMPTQVGTLITEEDTITDVKNLVNELVFQYDSDNVGIRDIIDGLNSIDHGNNNNNNIEFMVINSLDQSSTTQLKLLSKIKDINYWKNIFIQSLIFGIPVLFLNHTKNWPIWETTMIFPGLYLVSLLELILSSYIQLCLGAIFIRKFSSFLRKGFKGATMDVLVCISTMCSYIFSLTTIIVSVWNGKKDGAPPVLFDTLVMLISFVSFGKLLENKAKGATSTALSSLLSLTPSICTIINDIPEYEKFINIQQNQSIEKSENKIKNKNSSFIQDFPTRVISIDLIQPNDIAIVLPGGKIPADGEIVFGETEIDESLITGEPLPVYKKFKDKVIGGSINGPHLIHIKVIHTGKKSQLQQIINLVKESQINKAPVQKFSDYIAARFVPFVLLLAIFTFIFWMIICFTIHQDKLPKIFQNEINGKFFVCLKLSISVIVVACPCALGLAAPTAVMVGTGIGAINGVLIKGAKVLEKITAINIILFDKTGTLTTGEMSLVNFQPLLSSLSKSQSKSQSKSKSQLKSQLKISDWWKLVGSVECHSEHPIGRALTKSAKSNLNLNFDDDHFDTIVNDINVLIGLGIQANVTLTGATTVGTETNQYNVYVGNDKLIEEKFPNLLNNIDEKLLHSTNTVSHVIIDGEYSGYIELTDALKPGSWEVVNYLKNQGYIIGMVTGDNRGAALKIAQEVGIPFDNVFYEVSPIHKDNVITDLHNRLGGITNNGNVNVAFIGDGINDAPALAKADIGMAISSGTDIAIESADIVLIGGRNNQTDLYGVINALKISTTTFNRIKINFLWAIIYNVFMLPFAMGCFLPLNIVLPPVAAGAAMMFSSLSVVFSSLLLKRWTPPKIEIKETFINDDLEMGNNTFDGFSLKNGTLEQFNNVKRKSAINFSSLFAKMTRRRRGGGGGGGRRNNNNQSYELVSNRFS</sequence>
<dbReference type="PANTHER" id="PTHR43520:SF8">
    <property type="entry name" value="P-TYPE CU(+) TRANSPORTER"/>
    <property type="match status" value="1"/>
</dbReference>
<feature type="compositionally biased region" description="Polar residues" evidence="14">
    <location>
        <begin position="1229"/>
        <end position="1239"/>
    </location>
</feature>
<keyword evidence="5 13" id="KW-0812">Transmembrane</keyword>
<dbReference type="SUPFAM" id="SSF81665">
    <property type="entry name" value="Calcium ATPase, transmembrane domain M"/>
    <property type="match status" value="1"/>
</dbReference>
<dbReference type="GO" id="GO:0055070">
    <property type="term" value="P:copper ion homeostasis"/>
    <property type="evidence" value="ECO:0007669"/>
    <property type="project" value="TreeGrafter"/>
</dbReference>
<dbReference type="AlphaFoldDB" id="B9WHL7"/>
<dbReference type="SUPFAM" id="SSF55008">
    <property type="entry name" value="HMA, heavy metal-associated domain"/>
    <property type="match status" value="2"/>
</dbReference>
<dbReference type="Proteomes" id="UP000002605">
    <property type="component" value="Chromosome 5"/>
</dbReference>
<dbReference type="eggNOG" id="KOG0207">
    <property type="taxonomic scope" value="Eukaryota"/>
</dbReference>
<gene>
    <name evidence="16" type="ordered locus">Cd36_52780</name>
    <name evidence="17" type="ORF">CD36_52780</name>
</gene>
<dbReference type="CDD" id="cd02094">
    <property type="entry name" value="P-type_ATPase_Cu-like"/>
    <property type="match status" value="1"/>
</dbReference>
<dbReference type="GO" id="GO:0005507">
    <property type="term" value="F:copper ion binding"/>
    <property type="evidence" value="ECO:0007669"/>
    <property type="project" value="TreeGrafter"/>
</dbReference>
<name>B9WHL7_CANDC</name>
<dbReference type="FunFam" id="3.30.70.100:FF:000001">
    <property type="entry name" value="ATPase copper transporting beta"/>
    <property type="match status" value="1"/>
</dbReference>
<dbReference type="InterPro" id="IPR023214">
    <property type="entry name" value="HAD_sf"/>
</dbReference>
<dbReference type="OrthoDB" id="432719at2759"/>
<keyword evidence="7 13" id="KW-0547">Nucleotide-binding</keyword>
<keyword evidence="9" id="KW-1278">Translocase</keyword>
<evidence type="ECO:0000313" key="17">
    <source>
        <dbReference type="EMBL" id="CAX41659.1"/>
    </source>
</evidence>
<dbReference type="CGD" id="CAL0000165273">
    <property type="gene designation" value="Cd36_52780"/>
</dbReference>
<dbReference type="Gene3D" id="2.70.150.10">
    <property type="entry name" value="Calcium-transporting ATPase, cytoplasmic transduction domain A"/>
    <property type="match status" value="1"/>
</dbReference>
<evidence type="ECO:0000256" key="9">
    <source>
        <dbReference type="ARBA" id="ARBA00022967"/>
    </source>
</evidence>
<accession>B9WHL7</accession>
<dbReference type="Gene3D" id="3.40.50.1000">
    <property type="entry name" value="HAD superfamily/HAD-like"/>
    <property type="match status" value="1"/>
</dbReference>
<dbReference type="GO" id="GO:0016020">
    <property type="term" value="C:membrane"/>
    <property type="evidence" value="ECO:0007669"/>
    <property type="project" value="UniProtKB-SubCell"/>
</dbReference>
<dbReference type="SFLD" id="SFLDG00002">
    <property type="entry name" value="C1.7:_P-type_atpase_like"/>
    <property type="match status" value="1"/>
</dbReference>
<dbReference type="PANTHER" id="PTHR43520">
    <property type="entry name" value="ATP7, ISOFORM B"/>
    <property type="match status" value="1"/>
</dbReference>
<dbReference type="EMBL" id="FM992692">
    <property type="protein sequence ID" value="CAX41659.1"/>
    <property type="molecule type" value="Genomic_DNA"/>
</dbReference>
<proteinExistence type="inferred from homology"/>
<dbReference type="InterPro" id="IPR023298">
    <property type="entry name" value="ATPase_P-typ_TM_dom_sf"/>
</dbReference>
<dbReference type="GO" id="GO:0005524">
    <property type="term" value="F:ATP binding"/>
    <property type="evidence" value="ECO:0007669"/>
    <property type="project" value="UniProtKB-UniRule"/>
</dbReference>
<dbReference type="PRINTS" id="PR00119">
    <property type="entry name" value="CATATPASE"/>
</dbReference>
<dbReference type="FunFam" id="2.70.150.10:FF:000002">
    <property type="entry name" value="Copper-transporting ATPase 1, putative"/>
    <property type="match status" value="1"/>
</dbReference>
<reference evidence="17 18" key="1">
    <citation type="journal article" date="2009" name="Genome Res.">
        <title>Comparative genomics of the fungal pathogens Candida dubliniensis and Candida albicans.</title>
        <authorList>
            <person name="Jackson A.P."/>
            <person name="Gamble J.A."/>
            <person name="Yeomans T."/>
            <person name="Moran G.P."/>
            <person name="Saunders D."/>
            <person name="Harris D."/>
            <person name="Aslett M."/>
            <person name="Barrell J.F."/>
            <person name="Butler G."/>
            <person name="Citiulo F."/>
            <person name="Coleman D.C."/>
            <person name="de Groot P.W.J."/>
            <person name="Goodwin T.J."/>
            <person name="Quail M.A."/>
            <person name="McQuillan J."/>
            <person name="Munro C.A."/>
            <person name="Pain A."/>
            <person name="Poulter R.T."/>
            <person name="Rajandream M.A."/>
            <person name="Renauld H."/>
            <person name="Spiering M.J."/>
            <person name="Tivey A."/>
            <person name="Gow N.A.R."/>
            <person name="Barrell B."/>
            <person name="Sullivan D.J."/>
            <person name="Berriman M."/>
        </authorList>
    </citation>
    <scope>NUCLEOTIDE SEQUENCE [LARGE SCALE GENOMIC DNA]</scope>
    <source>
        <strain evidence="18">CD36 / ATCC MYA-646 / CBS 7987 / NCPF 3949 / NRRL Y-17841</strain>
    </source>
</reference>
<organism evidence="17 18">
    <name type="scientific">Candida dubliniensis (strain CD36 / ATCC MYA-646 / CBS 7987 / NCPF 3949 / NRRL Y-17841)</name>
    <name type="common">Yeast</name>
    <dbReference type="NCBI Taxonomy" id="573826"/>
    <lineage>
        <taxon>Eukaryota</taxon>
        <taxon>Fungi</taxon>
        <taxon>Dikarya</taxon>
        <taxon>Ascomycota</taxon>
        <taxon>Saccharomycotina</taxon>
        <taxon>Pichiomycetes</taxon>
        <taxon>Debaryomycetaceae</taxon>
        <taxon>Candida/Lodderomyces clade</taxon>
        <taxon>Candida</taxon>
    </lineage>
</organism>
<dbReference type="InterPro" id="IPR008250">
    <property type="entry name" value="ATPase_P-typ_transduc_dom_A_sf"/>
</dbReference>
<evidence type="ECO:0000313" key="16">
    <source>
        <dbReference type="CGD" id="CAL0000165273"/>
    </source>
</evidence>
<feature type="transmembrane region" description="Helical" evidence="13">
    <location>
        <begin position="431"/>
        <end position="457"/>
    </location>
</feature>
<evidence type="ECO:0000256" key="7">
    <source>
        <dbReference type="ARBA" id="ARBA00022741"/>
    </source>
</evidence>
<feature type="transmembrane region" description="Helical" evidence="13">
    <location>
        <begin position="1132"/>
        <end position="1153"/>
    </location>
</feature>
<dbReference type="Gene3D" id="3.40.1110.10">
    <property type="entry name" value="Calcium-transporting ATPase, cytoplasmic domain N"/>
    <property type="match status" value="1"/>
</dbReference>
<feature type="region of interest" description="Disordered" evidence="14">
    <location>
        <begin position="1213"/>
        <end position="1239"/>
    </location>
</feature>
<dbReference type="PROSITE" id="PS01047">
    <property type="entry name" value="HMA_1"/>
    <property type="match status" value="2"/>
</dbReference>
<dbReference type="CDD" id="cd00371">
    <property type="entry name" value="HMA"/>
    <property type="match status" value="2"/>
</dbReference>
<dbReference type="Pfam" id="PF00122">
    <property type="entry name" value="E1-E2_ATPase"/>
    <property type="match status" value="1"/>
</dbReference>
<dbReference type="NCBIfam" id="TIGR01494">
    <property type="entry name" value="ATPase_P-type"/>
    <property type="match status" value="2"/>
</dbReference>
<feature type="transmembrane region" description="Helical" evidence="13">
    <location>
        <begin position="505"/>
        <end position="523"/>
    </location>
</feature>
<dbReference type="GO" id="GO:0043682">
    <property type="term" value="F:P-type divalent copper transporter activity"/>
    <property type="evidence" value="ECO:0007669"/>
    <property type="project" value="TreeGrafter"/>
</dbReference>
<evidence type="ECO:0000256" key="13">
    <source>
        <dbReference type="RuleBase" id="RU362081"/>
    </source>
</evidence>
<dbReference type="EC" id="7.2.2.8" evidence="3"/>
<dbReference type="HOGENOM" id="CLU_001771_0_1_1"/>
<evidence type="ECO:0000256" key="8">
    <source>
        <dbReference type="ARBA" id="ARBA00022840"/>
    </source>
</evidence>
<dbReference type="InterPro" id="IPR036163">
    <property type="entry name" value="HMA_dom_sf"/>
</dbReference>
<dbReference type="InterPro" id="IPR027256">
    <property type="entry name" value="P-typ_ATPase_IB"/>
</dbReference>
<keyword evidence="18" id="KW-1185">Reference proteome</keyword>
<evidence type="ECO:0000256" key="6">
    <source>
        <dbReference type="ARBA" id="ARBA00022723"/>
    </source>
</evidence>
<dbReference type="SUPFAM" id="SSF56784">
    <property type="entry name" value="HAD-like"/>
    <property type="match status" value="1"/>
</dbReference>
<evidence type="ECO:0000256" key="5">
    <source>
        <dbReference type="ARBA" id="ARBA00022692"/>
    </source>
</evidence>
<dbReference type="InterPro" id="IPR044492">
    <property type="entry name" value="P_typ_ATPase_HD_dom"/>
</dbReference>
<keyword evidence="11 13" id="KW-0472">Membrane</keyword>
<evidence type="ECO:0000256" key="3">
    <source>
        <dbReference type="ARBA" id="ARBA00012517"/>
    </source>
</evidence>
<evidence type="ECO:0000259" key="15">
    <source>
        <dbReference type="PROSITE" id="PS50846"/>
    </source>
</evidence>
<dbReference type="InterPro" id="IPR036412">
    <property type="entry name" value="HAD-like_sf"/>
</dbReference>
<evidence type="ECO:0000256" key="1">
    <source>
        <dbReference type="ARBA" id="ARBA00004127"/>
    </source>
</evidence>
<dbReference type="Pfam" id="PF00702">
    <property type="entry name" value="Hydrolase"/>
    <property type="match status" value="1"/>
</dbReference>
<evidence type="ECO:0000256" key="12">
    <source>
        <dbReference type="ARBA" id="ARBA00080126"/>
    </source>
</evidence>
<keyword evidence="4" id="KW-0813">Transport</keyword>
<comment type="similarity">
    <text evidence="2 13">Belongs to the cation transport ATPase (P-type) (TC 3.A.3) family. Type IB subfamily.</text>
</comment>
<dbReference type="Pfam" id="PF00403">
    <property type="entry name" value="HMA"/>
    <property type="match status" value="2"/>
</dbReference>
<dbReference type="GO" id="GO:0140581">
    <property type="term" value="F:P-type monovalent copper transporter activity"/>
    <property type="evidence" value="ECO:0007669"/>
    <property type="project" value="UniProtKB-EC"/>
</dbReference>
<comment type="subcellular location">
    <subcellularLocation>
        <location evidence="1">Endomembrane system</location>
        <topology evidence="1">Multi-pass membrane protein</topology>
    </subcellularLocation>
    <subcellularLocation>
        <location evidence="13">Membrane</location>
    </subcellularLocation>
</comment>
<protein>
    <recommendedName>
        <fullName evidence="3">P-type Cu(+) transporter</fullName>
        <ecNumber evidence="3">7.2.2.8</ecNumber>
    </recommendedName>
    <alternativeName>
        <fullName evidence="12">Cu(2+)-ATPase</fullName>
    </alternativeName>
</protein>
<dbReference type="GO" id="GO:0012505">
    <property type="term" value="C:endomembrane system"/>
    <property type="evidence" value="ECO:0007669"/>
    <property type="project" value="UniProtKB-SubCell"/>
</dbReference>
<keyword evidence="10 13" id="KW-1133">Transmembrane helix</keyword>
<feature type="transmembrane region" description="Helical" evidence="13">
    <location>
        <begin position="477"/>
        <end position="499"/>
    </location>
</feature>
<dbReference type="InterPro" id="IPR023299">
    <property type="entry name" value="ATPase_P-typ_cyto_dom_N"/>
</dbReference>
<dbReference type="SFLD" id="SFLDS00003">
    <property type="entry name" value="Haloacid_Dehalogenase"/>
    <property type="match status" value="1"/>
</dbReference>
<feature type="transmembrane region" description="Helical" evidence="13">
    <location>
        <begin position="698"/>
        <end position="721"/>
    </location>
</feature>
<dbReference type="KEGG" id="cdu:CD36_52780"/>
<evidence type="ECO:0000256" key="14">
    <source>
        <dbReference type="SAM" id="MobiDB-lite"/>
    </source>
</evidence>
<dbReference type="InterPro" id="IPR017969">
    <property type="entry name" value="Heavy-metal-associated_CS"/>
</dbReference>
<keyword evidence="8 13" id="KW-0067">ATP-binding</keyword>
<evidence type="ECO:0000256" key="4">
    <source>
        <dbReference type="ARBA" id="ARBA00022448"/>
    </source>
</evidence>
<dbReference type="InterPro" id="IPR006121">
    <property type="entry name" value="HMA_dom"/>
</dbReference>